<feature type="domain" description="G-protein coupled receptors family 1 profile" evidence="10">
    <location>
        <begin position="128"/>
        <end position="648"/>
    </location>
</feature>
<dbReference type="PANTHER" id="PTHR24248:SF66">
    <property type="entry name" value="OCTOPAMINE RECEPTOR BETA-3R"/>
    <property type="match status" value="1"/>
</dbReference>
<gene>
    <name evidence="11" type="ORF">RRG08_015849</name>
</gene>
<feature type="transmembrane region" description="Helical" evidence="9">
    <location>
        <begin position="149"/>
        <end position="173"/>
    </location>
</feature>
<dbReference type="InterPro" id="IPR017452">
    <property type="entry name" value="GPCR_Rhodpsn_7TM"/>
</dbReference>
<feature type="transmembrane region" description="Helical" evidence="9">
    <location>
        <begin position="227"/>
        <end position="248"/>
    </location>
</feature>
<dbReference type="Proteomes" id="UP001283361">
    <property type="component" value="Unassembled WGS sequence"/>
</dbReference>
<sequence length="671" mass="75504">IRSTECVADSESVKISASLSLKAKRLMERKPQNHKYSILMSETTLFVERNNISGVSNGTSYTFEDLAGWNSTSTKSFNIDDRTTQHSLPWCQDLQGSDFIYTPTLYQPATRHGIAGAFIFLIAITVMGNAFVILTIVVDKPLRKITRALVVSMAASDILVALCGELQSVVTMLTKDAWALSDILCEVFTSADLYFSLSGILHIVCLAGDRYLAICYPFKYGRMDRKYLVISVVGAWTVPFLFSFLPILSQWHRLGQEELYSCLHGLEVHVCTMIPNKEFSTVTFSIMFGLPCLLMGFCYAQIYRTAMAHKERMSTMTLGSYTSDKSAPLSPAKATCDEVVSLSNFQFLLPVDRRHSGKKQFAYADSITSKVTNSMQPCLKHPIVLESSLTSDLFLNYKMFYPKLELLSRRRKWDGSQSKSISCPDLITPQSDWPSNPFHEWSSLCQISKFKSHSFLVCSPSDDAAAKSTTADICTSLKNSTSKCDVAFSIAPSVDQETIIGSTYGDISECDYHIEPILEPVLCARLQKTRTREETVHLKQILRLSADDKQSSMFFASKNGKLVERIEKNKEKRKEHHLKAQKHGFLGEDFRTARSISFIIICFAVTWCPYWVTMLIMPYLGPGKVPDPIIGACLWLAYVGSALNPFVYYFSNKSVKRGIKKRLIKLLQSRR</sequence>
<feature type="transmembrane region" description="Helical" evidence="9">
    <location>
        <begin position="114"/>
        <end position="137"/>
    </location>
</feature>
<dbReference type="GO" id="GO:0071880">
    <property type="term" value="P:adenylate cyclase-activating adrenergic receptor signaling pathway"/>
    <property type="evidence" value="ECO:0007669"/>
    <property type="project" value="TreeGrafter"/>
</dbReference>
<evidence type="ECO:0000256" key="9">
    <source>
        <dbReference type="SAM" id="Phobius"/>
    </source>
</evidence>
<feature type="transmembrane region" description="Helical" evidence="9">
    <location>
        <begin position="629"/>
        <end position="651"/>
    </location>
</feature>
<evidence type="ECO:0000256" key="6">
    <source>
        <dbReference type="ARBA" id="ARBA00023136"/>
    </source>
</evidence>
<protein>
    <recommendedName>
        <fullName evidence="10">G-protein coupled receptors family 1 profile domain-containing protein</fullName>
    </recommendedName>
</protein>
<keyword evidence="8" id="KW-0807">Transducer</keyword>
<proteinExistence type="predicted"/>
<keyword evidence="6 9" id="KW-0472">Membrane</keyword>
<comment type="subcellular location">
    <subcellularLocation>
        <location evidence="1">Cell membrane</location>
        <topology evidence="1">Multi-pass membrane protein</topology>
    </subcellularLocation>
</comment>
<evidence type="ECO:0000256" key="4">
    <source>
        <dbReference type="ARBA" id="ARBA00022989"/>
    </source>
</evidence>
<evidence type="ECO:0000256" key="2">
    <source>
        <dbReference type="ARBA" id="ARBA00022475"/>
    </source>
</evidence>
<dbReference type="AlphaFoldDB" id="A0AAE1DHB3"/>
<dbReference type="GO" id="GO:0004930">
    <property type="term" value="F:G protein-coupled receptor activity"/>
    <property type="evidence" value="ECO:0007669"/>
    <property type="project" value="UniProtKB-KW"/>
</dbReference>
<keyword evidence="3 9" id="KW-0812">Transmembrane</keyword>
<keyword evidence="2" id="KW-1003">Cell membrane</keyword>
<evidence type="ECO:0000256" key="1">
    <source>
        <dbReference type="ARBA" id="ARBA00004651"/>
    </source>
</evidence>
<dbReference type="EMBL" id="JAWDGP010003824">
    <property type="protein sequence ID" value="KAK3770537.1"/>
    <property type="molecule type" value="Genomic_DNA"/>
</dbReference>
<evidence type="ECO:0000256" key="7">
    <source>
        <dbReference type="ARBA" id="ARBA00023170"/>
    </source>
</evidence>
<keyword evidence="12" id="KW-1185">Reference proteome</keyword>
<dbReference type="SMART" id="SM01381">
    <property type="entry name" value="7TM_GPCR_Srsx"/>
    <property type="match status" value="1"/>
</dbReference>
<feature type="transmembrane region" description="Helical" evidence="9">
    <location>
        <begin position="596"/>
        <end position="617"/>
    </location>
</feature>
<dbReference type="Pfam" id="PF00001">
    <property type="entry name" value="7tm_1"/>
    <property type="match status" value="1"/>
</dbReference>
<evidence type="ECO:0000259" key="10">
    <source>
        <dbReference type="PROSITE" id="PS50262"/>
    </source>
</evidence>
<reference evidence="11" key="1">
    <citation type="journal article" date="2023" name="G3 (Bethesda)">
        <title>A reference genome for the long-term kleptoplast-retaining sea slug Elysia crispata morphotype clarki.</title>
        <authorList>
            <person name="Eastman K.E."/>
            <person name="Pendleton A.L."/>
            <person name="Shaikh M.A."/>
            <person name="Suttiyut T."/>
            <person name="Ogas R."/>
            <person name="Tomko P."/>
            <person name="Gavelis G."/>
            <person name="Widhalm J.R."/>
            <person name="Wisecaver J.H."/>
        </authorList>
    </citation>
    <scope>NUCLEOTIDE SEQUENCE</scope>
    <source>
        <strain evidence="11">ECLA1</strain>
    </source>
</reference>
<evidence type="ECO:0000256" key="5">
    <source>
        <dbReference type="ARBA" id="ARBA00023040"/>
    </source>
</evidence>
<organism evidence="11 12">
    <name type="scientific">Elysia crispata</name>
    <name type="common">lettuce slug</name>
    <dbReference type="NCBI Taxonomy" id="231223"/>
    <lineage>
        <taxon>Eukaryota</taxon>
        <taxon>Metazoa</taxon>
        <taxon>Spiralia</taxon>
        <taxon>Lophotrochozoa</taxon>
        <taxon>Mollusca</taxon>
        <taxon>Gastropoda</taxon>
        <taxon>Heterobranchia</taxon>
        <taxon>Euthyneura</taxon>
        <taxon>Panpulmonata</taxon>
        <taxon>Sacoglossa</taxon>
        <taxon>Placobranchoidea</taxon>
        <taxon>Plakobranchidae</taxon>
        <taxon>Elysia</taxon>
    </lineage>
</organism>
<comment type="caution">
    <text evidence="11">The sequence shown here is derived from an EMBL/GenBank/DDBJ whole genome shotgun (WGS) entry which is preliminary data.</text>
</comment>
<accession>A0AAE1DHB3</accession>
<name>A0AAE1DHB3_9GAST</name>
<evidence type="ECO:0000256" key="8">
    <source>
        <dbReference type="ARBA" id="ARBA00023224"/>
    </source>
</evidence>
<keyword evidence="4 9" id="KW-1133">Transmembrane helix</keyword>
<feature type="transmembrane region" description="Helical" evidence="9">
    <location>
        <begin position="193"/>
        <end position="215"/>
    </location>
</feature>
<feature type="non-terminal residue" evidence="11">
    <location>
        <position position="1"/>
    </location>
</feature>
<evidence type="ECO:0000313" key="11">
    <source>
        <dbReference type="EMBL" id="KAK3770537.1"/>
    </source>
</evidence>
<evidence type="ECO:0000256" key="3">
    <source>
        <dbReference type="ARBA" id="ARBA00022692"/>
    </source>
</evidence>
<dbReference type="Gene3D" id="1.20.1070.10">
    <property type="entry name" value="Rhodopsin 7-helix transmembrane proteins"/>
    <property type="match status" value="2"/>
</dbReference>
<dbReference type="GO" id="GO:0043410">
    <property type="term" value="P:positive regulation of MAPK cascade"/>
    <property type="evidence" value="ECO:0007669"/>
    <property type="project" value="TreeGrafter"/>
</dbReference>
<keyword evidence="5" id="KW-0297">G-protein coupled receptor</keyword>
<dbReference type="PANTHER" id="PTHR24248">
    <property type="entry name" value="ADRENERGIC RECEPTOR-RELATED G-PROTEIN COUPLED RECEPTOR"/>
    <property type="match status" value="1"/>
</dbReference>
<dbReference type="InterPro" id="IPR000276">
    <property type="entry name" value="GPCR_Rhodpsn"/>
</dbReference>
<dbReference type="GO" id="GO:0005886">
    <property type="term" value="C:plasma membrane"/>
    <property type="evidence" value="ECO:0007669"/>
    <property type="project" value="UniProtKB-SubCell"/>
</dbReference>
<evidence type="ECO:0000313" key="12">
    <source>
        <dbReference type="Proteomes" id="UP001283361"/>
    </source>
</evidence>
<feature type="transmembrane region" description="Helical" evidence="9">
    <location>
        <begin position="282"/>
        <end position="303"/>
    </location>
</feature>
<dbReference type="PRINTS" id="PR00237">
    <property type="entry name" value="GPCRRHODOPSN"/>
</dbReference>
<keyword evidence="7" id="KW-0675">Receptor</keyword>
<dbReference type="PROSITE" id="PS50262">
    <property type="entry name" value="G_PROTEIN_RECEP_F1_2"/>
    <property type="match status" value="1"/>
</dbReference>
<dbReference type="SUPFAM" id="SSF81321">
    <property type="entry name" value="Family A G protein-coupled receptor-like"/>
    <property type="match status" value="1"/>
</dbReference>